<accession>G3HGM2</accession>
<dbReference type="PaxDb" id="10029-XP_007641849.1"/>
<dbReference type="AlphaFoldDB" id="G3HGM2"/>
<reference evidence="3" key="1">
    <citation type="journal article" date="2011" name="Nat. Biotechnol.">
        <title>The genomic sequence of the Chinese hamster ovary (CHO)-K1 cell line.</title>
        <authorList>
            <person name="Xu X."/>
            <person name="Nagarajan H."/>
            <person name="Lewis N.E."/>
            <person name="Pan S."/>
            <person name="Cai Z."/>
            <person name="Liu X."/>
            <person name="Chen W."/>
            <person name="Xie M."/>
            <person name="Wang W."/>
            <person name="Hammond S."/>
            <person name="Andersen M.R."/>
            <person name="Neff N."/>
            <person name="Passarelli B."/>
            <person name="Koh W."/>
            <person name="Fan H.C."/>
            <person name="Wang J."/>
            <person name="Gui Y."/>
            <person name="Lee K.H."/>
            <person name="Betenbaugh M.J."/>
            <person name="Quake S.R."/>
            <person name="Famili I."/>
            <person name="Palsson B.O."/>
            <person name="Wang J."/>
        </authorList>
    </citation>
    <scope>NUCLEOTIDE SEQUENCE [LARGE SCALE GENOMIC DNA]</scope>
    <source>
        <strain evidence="3">CHO K1 cell line</strain>
    </source>
</reference>
<sequence length="77" mass="8164">MAAPQPSQVPQRWSTPPTSAGSSLENSTLLLLILPCPTPHLFKIISKGGIERFRHAGLPLLPGGRGSTLVRPGFHGN</sequence>
<protein>
    <submittedName>
        <fullName evidence="2">Uncharacterized protein</fullName>
    </submittedName>
</protein>
<gene>
    <name evidence="2" type="ORF">I79_009759</name>
</gene>
<dbReference type="GlyGen" id="G3HGM2">
    <property type="glycosylation" value="1 site"/>
</dbReference>
<feature type="compositionally biased region" description="Polar residues" evidence="1">
    <location>
        <begin position="1"/>
        <end position="21"/>
    </location>
</feature>
<evidence type="ECO:0000313" key="3">
    <source>
        <dbReference type="Proteomes" id="UP000001075"/>
    </source>
</evidence>
<organism evidence="2 3">
    <name type="scientific">Cricetulus griseus</name>
    <name type="common">Chinese hamster</name>
    <name type="synonym">Cricetulus barabensis griseus</name>
    <dbReference type="NCBI Taxonomy" id="10029"/>
    <lineage>
        <taxon>Eukaryota</taxon>
        <taxon>Metazoa</taxon>
        <taxon>Chordata</taxon>
        <taxon>Craniata</taxon>
        <taxon>Vertebrata</taxon>
        <taxon>Euteleostomi</taxon>
        <taxon>Mammalia</taxon>
        <taxon>Eutheria</taxon>
        <taxon>Euarchontoglires</taxon>
        <taxon>Glires</taxon>
        <taxon>Rodentia</taxon>
        <taxon>Myomorpha</taxon>
        <taxon>Muroidea</taxon>
        <taxon>Cricetidae</taxon>
        <taxon>Cricetinae</taxon>
        <taxon>Cricetulus</taxon>
    </lineage>
</organism>
<dbReference type="EMBL" id="JH000356">
    <property type="protein sequence ID" value="EGV92241.1"/>
    <property type="molecule type" value="Genomic_DNA"/>
</dbReference>
<evidence type="ECO:0000256" key="1">
    <source>
        <dbReference type="SAM" id="MobiDB-lite"/>
    </source>
</evidence>
<evidence type="ECO:0000313" key="2">
    <source>
        <dbReference type="EMBL" id="EGV92241.1"/>
    </source>
</evidence>
<dbReference type="InParanoid" id="G3HGM2"/>
<dbReference type="Proteomes" id="UP000001075">
    <property type="component" value="Unassembled WGS sequence"/>
</dbReference>
<proteinExistence type="predicted"/>
<feature type="region of interest" description="Disordered" evidence="1">
    <location>
        <begin position="1"/>
        <end position="23"/>
    </location>
</feature>
<name>G3HGM2_CRIGR</name>